<name>A0A075LSM2_9BACI</name>
<evidence type="ECO:0000259" key="2">
    <source>
        <dbReference type="Pfam" id="PF07158"/>
    </source>
</evidence>
<dbReference type="EMBL" id="CP008876">
    <property type="protein sequence ID" value="AIF67478.1"/>
    <property type="molecule type" value="Genomic_DNA"/>
</dbReference>
<dbReference type="HOGENOM" id="CLU_052316_1_0_9"/>
<dbReference type="RefSeq" id="WP_038563107.1">
    <property type="nucleotide sequence ID" value="NZ_CP008876.1"/>
</dbReference>
<keyword evidence="1" id="KW-0812">Transmembrane</keyword>
<reference evidence="3 5" key="1">
    <citation type="submission" date="2014-07" db="EMBL/GenBank/DDBJ databases">
        <title>Complete genome sequence of a moderately halophilic bacterium Terribacillus aidingensis MP602, isolated from Cryptomeria fortunei in Tianmu mountain in China.</title>
        <authorList>
            <person name="Wang Y."/>
            <person name="Lu P."/>
            <person name="Zhang L."/>
        </authorList>
    </citation>
    <scope>NUCLEOTIDE SEQUENCE [LARGE SCALE GENOMIC DNA]</scope>
    <source>
        <strain evidence="3 5">MP602</strain>
    </source>
</reference>
<feature type="domain" description="Dicarboxylate carrier MatC N-terminal" evidence="2">
    <location>
        <begin position="7"/>
        <end position="150"/>
    </location>
</feature>
<evidence type="ECO:0000313" key="5">
    <source>
        <dbReference type="Proteomes" id="UP000027980"/>
    </source>
</evidence>
<feature type="transmembrane region" description="Helical" evidence="1">
    <location>
        <begin position="178"/>
        <end position="200"/>
    </location>
</feature>
<dbReference type="GeneID" id="34220372"/>
<feature type="transmembrane region" description="Helical" evidence="1">
    <location>
        <begin position="29"/>
        <end position="46"/>
    </location>
</feature>
<dbReference type="InterPro" id="IPR009827">
    <property type="entry name" value="MatC_N"/>
</dbReference>
<accession>A0A075LSM2</accession>
<dbReference type="Pfam" id="PF07158">
    <property type="entry name" value="MatC_N"/>
    <property type="match status" value="1"/>
</dbReference>
<feature type="transmembrane region" description="Helical" evidence="1">
    <location>
        <begin position="95"/>
        <end position="122"/>
    </location>
</feature>
<keyword evidence="1" id="KW-1133">Transmembrane helix</keyword>
<dbReference type="AlphaFoldDB" id="A0A075LSM2"/>
<dbReference type="OrthoDB" id="2814158at2"/>
<evidence type="ECO:0000313" key="4">
    <source>
        <dbReference type="EMBL" id="SEN51839.1"/>
    </source>
</evidence>
<feature type="transmembrane region" description="Helical" evidence="1">
    <location>
        <begin position="317"/>
        <end position="344"/>
    </location>
</feature>
<dbReference type="Proteomes" id="UP000199735">
    <property type="component" value="Unassembled WGS sequence"/>
</dbReference>
<evidence type="ECO:0000313" key="3">
    <source>
        <dbReference type="EMBL" id="AIF67478.1"/>
    </source>
</evidence>
<feature type="transmembrane region" description="Helical" evidence="1">
    <location>
        <begin position="6"/>
        <end position="22"/>
    </location>
</feature>
<keyword evidence="1" id="KW-0472">Membrane</keyword>
<evidence type="ECO:0000313" key="6">
    <source>
        <dbReference type="Proteomes" id="UP000199735"/>
    </source>
</evidence>
<feature type="transmembrane region" description="Helical" evidence="1">
    <location>
        <begin position="279"/>
        <end position="297"/>
    </location>
</feature>
<feature type="transmembrane region" description="Helical" evidence="1">
    <location>
        <begin position="399"/>
        <end position="422"/>
    </location>
</feature>
<reference evidence="4 6" key="2">
    <citation type="submission" date="2016-10" db="EMBL/GenBank/DDBJ databases">
        <authorList>
            <person name="Varghese N."/>
            <person name="Submissions S."/>
        </authorList>
    </citation>
    <scope>NUCLEOTIDE SEQUENCE [LARGE SCALE GENOMIC DNA]</scope>
    <source>
        <strain evidence="4 6">DSM 21619</strain>
    </source>
</reference>
<sequence>MGIETLTIISVAALLLMFVINAKLPINMGILGFVAAFILATITGVTEDEIFGEFPVNLFIILTGVTYFFGILQDNGTIDLITASSLKLVKGRRMLIPWIMFLLELLLTSIGTQGTAAIIIVAPIALRLAHKIGFNQLGMSLMVAWGMVGGIFSPLNVMGIIVRGVVEESGISFNANTLYLLSTLFAVGLAFLTFLIFGGFKRRKADQTSEISEDNAELQAILNPTIEVTPYRIVSLLALGALITLGMVFEMNMGFAGLTLGLILALFNPARQKEIVSKIPWSIILMVSGIVTYVGVLEQIGVTDYITHLVSEVDNPLLAILVTCYIGGIISAFVSTTGFLGAVVPLLIPMLATGDIWVMGAVAAVCIASSIVDICPFSTTGAIFVANAQGEAKATFYNHLLKASIFIIAAGPLVAWIVYVAFF</sequence>
<organism evidence="3 5">
    <name type="scientific">Terribacillus saccharophilus</name>
    <dbReference type="NCBI Taxonomy" id="361277"/>
    <lineage>
        <taxon>Bacteria</taxon>
        <taxon>Bacillati</taxon>
        <taxon>Bacillota</taxon>
        <taxon>Bacilli</taxon>
        <taxon>Bacillales</taxon>
        <taxon>Bacillaceae</taxon>
        <taxon>Terribacillus</taxon>
    </lineage>
</organism>
<protein>
    <submittedName>
        <fullName evidence="4">Na+/H+ antiporter NhaD</fullName>
    </submittedName>
</protein>
<dbReference type="EMBL" id="FOCD01000002">
    <property type="protein sequence ID" value="SEN51839.1"/>
    <property type="molecule type" value="Genomic_DNA"/>
</dbReference>
<dbReference type="Proteomes" id="UP000027980">
    <property type="component" value="Chromosome"/>
</dbReference>
<accession>A0AAX2EH47</accession>
<gene>
    <name evidence="3" type="ORF">GZ22_13090</name>
    <name evidence="4" type="ORF">SAMN04489762_2438</name>
</gene>
<evidence type="ECO:0000256" key="1">
    <source>
        <dbReference type="SAM" id="Phobius"/>
    </source>
</evidence>
<feature type="transmembrane region" description="Helical" evidence="1">
    <location>
        <begin position="234"/>
        <end position="267"/>
    </location>
</feature>
<feature type="transmembrane region" description="Helical" evidence="1">
    <location>
        <begin position="142"/>
        <end position="166"/>
    </location>
</feature>
<feature type="transmembrane region" description="Helical" evidence="1">
    <location>
        <begin position="58"/>
        <end position="83"/>
    </location>
</feature>
<proteinExistence type="predicted"/>
<dbReference type="KEGG" id="tap:GZ22_13090"/>
<feature type="transmembrane region" description="Helical" evidence="1">
    <location>
        <begin position="356"/>
        <end position="379"/>
    </location>
</feature>